<dbReference type="RefSeq" id="WP_166313502.1">
    <property type="nucleotide sequence ID" value="NZ_WOTH01000007.1"/>
</dbReference>
<dbReference type="EMBL" id="WOTH01000007">
    <property type="protein sequence ID" value="NHO53360.1"/>
    <property type="molecule type" value="Genomic_DNA"/>
</dbReference>
<comment type="caution">
    <text evidence="1">The sequence shown here is derived from an EMBL/GenBank/DDBJ whole genome shotgun (WGS) entry which is preliminary data.</text>
</comment>
<sequence length="105" mass="11311">MIRTVVRKLTVVTAGIGLMTCVAGAKSAHAERIISDFEASKLTLESLTAVPVYHPVSHHVAARHAGSLHMAVASRRGSNMHGLVHLASYRTVKRSTAVAHVRHRT</sequence>
<proteinExistence type="predicted"/>
<keyword evidence="2" id="KW-1185">Reference proteome</keyword>
<accession>A0A967B425</accession>
<organism evidence="1 2">
    <name type="scientific">Acetobacter estunensis</name>
    <dbReference type="NCBI Taxonomy" id="104097"/>
    <lineage>
        <taxon>Bacteria</taxon>
        <taxon>Pseudomonadati</taxon>
        <taxon>Pseudomonadota</taxon>
        <taxon>Alphaproteobacteria</taxon>
        <taxon>Acetobacterales</taxon>
        <taxon>Acetobacteraceae</taxon>
        <taxon>Acetobacter</taxon>
    </lineage>
</organism>
<gene>
    <name evidence="1" type="ORF">GOB87_05205</name>
</gene>
<name>A0A967B425_9PROT</name>
<dbReference type="Proteomes" id="UP000597459">
    <property type="component" value="Unassembled WGS sequence"/>
</dbReference>
<protein>
    <submittedName>
        <fullName evidence="1">Uncharacterized protein</fullName>
    </submittedName>
</protein>
<evidence type="ECO:0000313" key="1">
    <source>
        <dbReference type="EMBL" id="NHO53360.1"/>
    </source>
</evidence>
<reference evidence="1" key="1">
    <citation type="submission" date="2019-11" db="EMBL/GenBank/DDBJ databases">
        <title>Description of new Acetobacter species.</title>
        <authorList>
            <person name="Cleenwerck I."/>
            <person name="Sombolestani A.S."/>
        </authorList>
    </citation>
    <scope>NUCLEOTIDE SEQUENCE</scope>
    <source>
        <strain evidence="1">LMG 1626</strain>
    </source>
</reference>
<evidence type="ECO:0000313" key="2">
    <source>
        <dbReference type="Proteomes" id="UP000597459"/>
    </source>
</evidence>
<dbReference type="AlphaFoldDB" id="A0A967B425"/>